<protein>
    <submittedName>
        <fullName evidence="4">Predicted dehydrogenase</fullName>
    </submittedName>
</protein>
<proteinExistence type="predicted"/>
<dbReference type="Gene3D" id="3.40.50.720">
    <property type="entry name" value="NAD(P)-binding Rossmann-like Domain"/>
    <property type="match status" value="1"/>
</dbReference>
<feature type="region of interest" description="Disordered" evidence="1">
    <location>
        <begin position="317"/>
        <end position="341"/>
    </location>
</feature>
<sequence>MSQPDLRFAIMGTGRITRRLIADIQTTPGASVTVIASRSLERAKWQADSFGVPGAVDGYDELLKRDDFDVVYIALPPSLHCEWTVAACQAGKHVLCEKPLGMSADEVRAMISAAQAADVRLLDATAWLHHARTTQFRDWLKTAEPLPDTPEPKQAKADPFEELDADDTEAAVPFRLGTLRHLSASVSFRSPFQSGDHRLDASLGGGCLLDLGWYAAGLIRFAAGRCPLSVSADGVMRDGIISRVSATMQFDQDLTATLSCGFDTATRKWCEIAGEDASIVCDDFTRPWPDKPARSWVHEASGKVHSFLEPACCVEPSSSQSSIENADAESSSSESVEKPCHQEREMIAELVRRVRNPNDASVQEAEAESYRQALQTQQILDALAESIATGQRAACC</sequence>
<dbReference type="Gene3D" id="3.30.360.10">
    <property type="entry name" value="Dihydrodipicolinate Reductase, domain 2"/>
    <property type="match status" value="1"/>
</dbReference>
<reference evidence="4 5" key="1">
    <citation type="submission" date="2017-05" db="EMBL/GenBank/DDBJ databases">
        <authorList>
            <person name="Varghese N."/>
            <person name="Submissions S."/>
        </authorList>
    </citation>
    <scope>NUCLEOTIDE SEQUENCE [LARGE SCALE GENOMIC DNA]</scope>
    <source>
        <strain evidence="4 5">DSM 25457</strain>
    </source>
</reference>
<evidence type="ECO:0000313" key="5">
    <source>
        <dbReference type="Proteomes" id="UP001158067"/>
    </source>
</evidence>
<evidence type="ECO:0000259" key="2">
    <source>
        <dbReference type="Pfam" id="PF01408"/>
    </source>
</evidence>
<name>A0ABY1QGJ9_9BACT</name>
<evidence type="ECO:0000313" key="4">
    <source>
        <dbReference type="EMBL" id="SMP69878.1"/>
    </source>
</evidence>
<dbReference type="PANTHER" id="PTHR46368:SF4">
    <property type="entry name" value="OS10G0403700 PROTEIN"/>
    <property type="match status" value="1"/>
</dbReference>
<keyword evidence="5" id="KW-1185">Reference proteome</keyword>
<feature type="domain" description="Gfo/Idh/MocA-like oxidoreductase N-terminal" evidence="2">
    <location>
        <begin position="6"/>
        <end position="121"/>
    </location>
</feature>
<dbReference type="SUPFAM" id="SSF55347">
    <property type="entry name" value="Glyceraldehyde-3-phosphate dehydrogenase-like, C-terminal domain"/>
    <property type="match status" value="1"/>
</dbReference>
<dbReference type="InterPro" id="IPR055170">
    <property type="entry name" value="GFO_IDH_MocA-like_dom"/>
</dbReference>
<dbReference type="RefSeq" id="WP_283434256.1">
    <property type="nucleotide sequence ID" value="NZ_FXUG01000012.1"/>
</dbReference>
<dbReference type="Pfam" id="PF22725">
    <property type="entry name" value="GFO_IDH_MocA_C3"/>
    <property type="match status" value="1"/>
</dbReference>
<organism evidence="4 5">
    <name type="scientific">Neorhodopirellula lusitana</name>
    <dbReference type="NCBI Taxonomy" id="445327"/>
    <lineage>
        <taxon>Bacteria</taxon>
        <taxon>Pseudomonadati</taxon>
        <taxon>Planctomycetota</taxon>
        <taxon>Planctomycetia</taxon>
        <taxon>Pirellulales</taxon>
        <taxon>Pirellulaceae</taxon>
        <taxon>Neorhodopirellula</taxon>
    </lineage>
</organism>
<evidence type="ECO:0000259" key="3">
    <source>
        <dbReference type="Pfam" id="PF22725"/>
    </source>
</evidence>
<dbReference type="SUPFAM" id="SSF51735">
    <property type="entry name" value="NAD(P)-binding Rossmann-fold domains"/>
    <property type="match status" value="1"/>
</dbReference>
<dbReference type="PANTHER" id="PTHR46368">
    <property type="match status" value="1"/>
</dbReference>
<dbReference type="InterPro" id="IPR000683">
    <property type="entry name" value="Gfo/Idh/MocA-like_OxRdtase_N"/>
</dbReference>
<gene>
    <name evidence="4" type="ORF">SAMN06265222_112120</name>
</gene>
<evidence type="ECO:0000256" key="1">
    <source>
        <dbReference type="SAM" id="MobiDB-lite"/>
    </source>
</evidence>
<dbReference type="InterPro" id="IPR036291">
    <property type="entry name" value="NAD(P)-bd_dom_sf"/>
</dbReference>
<feature type="compositionally biased region" description="Low complexity" evidence="1">
    <location>
        <begin position="321"/>
        <end position="334"/>
    </location>
</feature>
<dbReference type="Pfam" id="PF01408">
    <property type="entry name" value="GFO_IDH_MocA"/>
    <property type="match status" value="1"/>
</dbReference>
<comment type="caution">
    <text evidence="4">The sequence shown here is derived from an EMBL/GenBank/DDBJ whole genome shotgun (WGS) entry which is preliminary data.</text>
</comment>
<dbReference type="EMBL" id="FXUG01000012">
    <property type="protein sequence ID" value="SMP69878.1"/>
    <property type="molecule type" value="Genomic_DNA"/>
</dbReference>
<feature type="domain" description="GFO/IDH/MocA-like oxidoreductase" evidence="3">
    <location>
        <begin position="175"/>
        <end position="279"/>
    </location>
</feature>
<accession>A0ABY1QGJ9</accession>
<dbReference type="Proteomes" id="UP001158067">
    <property type="component" value="Unassembled WGS sequence"/>
</dbReference>